<dbReference type="GO" id="GO:0005524">
    <property type="term" value="F:ATP binding"/>
    <property type="evidence" value="ECO:0007669"/>
    <property type="project" value="UniProtKB-KW"/>
</dbReference>
<dbReference type="OrthoDB" id="5809444at2759"/>
<dbReference type="AlphaFoldDB" id="N6T8W2"/>
<keyword evidence="13" id="KW-0325">Glycoprotein</keyword>
<evidence type="ECO:0000256" key="5">
    <source>
        <dbReference type="ARBA" id="ARBA00022692"/>
    </source>
</evidence>
<dbReference type="EMBL" id="KB741077">
    <property type="protein sequence ID" value="ENN74143.1"/>
    <property type="molecule type" value="Genomic_DNA"/>
</dbReference>
<feature type="non-terminal residue" evidence="15">
    <location>
        <position position="1"/>
    </location>
</feature>
<dbReference type="InterPro" id="IPR013783">
    <property type="entry name" value="Ig-like_fold"/>
</dbReference>
<keyword evidence="5" id="KW-0812">Transmembrane</keyword>
<evidence type="ECO:0000256" key="12">
    <source>
        <dbReference type="ARBA" id="ARBA00023170"/>
    </source>
</evidence>
<dbReference type="Gene3D" id="2.10.220.10">
    <property type="entry name" value="Hormone Receptor, Insulin-like Growth Factor Receptor 1, Chain A, domain 2"/>
    <property type="match status" value="1"/>
</dbReference>
<evidence type="ECO:0000256" key="3">
    <source>
        <dbReference type="ARBA" id="ARBA00022553"/>
    </source>
</evidence>
<dbReference type="InterPro" id="IPR009030">
    <property type="entry name" value="Growth_fac_rcpt_cys_sf"/>
</dbReference>
<evidence type="ECO:0000256" key="10">
    <source>
        <dbReference type="ARBA" id="ARBA00023136"/>
    </source>
</evidence>
<dbReference type="SMART" id="SM00060">
    <property type="entry name" value="FN3"/>
    <property type="match status" value="2"/>
</dbReference>
<dbReference type="SUPFAM" id="SSF49265">
    <property type="entry name" value="Fibronectin type III"/>
    <property type="match status" value="1"/>
</dbReference>
<dbReference type="GO" id="GO:0005886">
    <property type="term" value="C:plasma membrane"/>
    <property type="evidence" value="ECO:0007669"/>
    <property type="project" value="TreeGrafter"/>
</dbReference>
<keyword evidence="7" id="KW-0418">Kinase</keyword>
<gene>
    <name evidence="15" type="ORF">YQE_09116</name>
</gene>
<keyword evidence="9" id="KW-1133">Transmembrane helix</keyword>
<dbReference type="InterPro" id="IPR006212">
    <property type="entry name" value="Furin_repeat"/>
</dbReference>
<dbReference type="CDD" id="cd00064">
    <property type="entry name" value="FU"/>
    <property type="match status" value="1"/>
</dbReference>
<dbReference type="PANTHER" id="PTHR46877:SF14">
    <property type="entry name" value="RECEPTOR PROTEIN-TYROSINE KINASE"/>
    <property type="match status" value="1"/>
</dbReference>
<evidence type="ECO:0000256" key="2">
    <source>
        <dbReference type="ARBA" id="ARBA00011902"/>
    </source>
</evidence>
<evidence type="ECO:0000256" key="6">
    <source>
        <dbReference type="ARBA" id="ARBA00022741"/>
    </source>
</evidence>
<keyword evidence="3" id="KW-0597">Phosphoprotein</keyword>
<evidence type="ECO:0000256" key="11">
    <source>
        <dbReference type="ARBA" id="ARBA00023137"/>
    </source>
</evidence>
<dbReference type="GO" id="GO:0004714">
    <property type="term" value="F:transmembrane receptor protein tyrosine kinase activity"/>
    <property type="evidence" value="ECO:0007669"/>
    <property type="project" value="UniProtKB-EC"/>
</dbReference>
<dbReference type="Pfam" id="PF01030">
    <property type="entry name" value="Recep_L_domain"/>
    <property type="match status" value="2"/>
</dbReference>
<evidence type="ECO:0000256" key="4">
    <source>
        <dbReference type="ARBA" id="ARBA00022679"/>
    </source>
</evidence>
<keyword evidence="11" id="KW-0829">Tyrosine-protein kinase</keyword>
<evidence type="ECO:0000256" key="9">
    <source>
        <dbReference type="ARBA" id="ARBA00022989"/>
    </source>
</evidence>
<dbReference type="InterPro" id="IPR050449">
    <property type="entry name" value="Ephrin_rcpt_TKs"/>
</dbReference>
<dbReference type="Pfam" id="PF00757">
    <property type="entry name" value="Furin-like"/>
    <property type="match status" value="1"/>
</dbReference>
<evidence type="ECO:0000256" key="14">
    <source>
        <dbReference type="ARBA" id="ARBA00051243"/>
    </source>
</evidence>
<dbReference type="InterPro" id="IPR036116">
    <property type="entry name" value="FN3_sf"/>
</dbReference>
<dbReference type="SUPFAM" id="SSF57184">
    <property type="entry name" value="Growth factor receptor domain"/>
    <property type="match status" value="1"/>
</dbReference>
<dbReference type="HOGENOM" id="CLU_000288_166_0_1"/>
<organism evidence="15">
    <name type="scientific">Dendroctonus ponderosae</name>
    <name type="common">Mountain pine beetle</name>
    <dbReference type="NCBI Taxonomy" id="77166"/>
    <lineage>
        <taxon>Eukaryota</taxon>
        <taxon>Metazoa</taxon>
        <taxon>Ecdysozoa</taxon>
        <taxon>Arthropoda</taxon>
        <taxon>Hexapoda</taxon>
        <taxon>Insecta</taxon>
        <taxon>Pterygota</taxon>
        <taxon>Neoptera</taxon>
        <taxon>Endopterygota</taxon>
        <taxon>Coleoptera</taxon>
        <taxon>Polyphaga</taxon>
        <taxon>Cucujiformia</taxon>
        <taxon>Curculionidae</taxon>
        <taxon>Scolytinae</taxon>
        <taxon>Dendroctonus</taxon>
    </lineage>
</organism>
<keyword evidence="4" id="KW-0808">Transferase</keyword>
<keyword evidence="10" id="KW-0472">Membrane</keyword>
<dbReference type="PANTHER" id="PTHR46877">
    <property type="entry name" value="EPH RECEPTOR A5"/>
    <property type="match status" value="1"/>
</dbReference>
<dbReference type="InterPro" id="IPR000494">
    <property type="entry name" value="Rcpt_L-dom"/>
</dbReference>
<comment type="subcellular location">
    <subcellularLocation>
        <location evidence="1">Membrane</location>
        <topology evidence="1">Single-pass type I membrane protein</topology>
    </subcellularLocation>
</comment>
<dbReference type="InterPro" id="IPR003961">
    <property type="entry name" value="FN3_dom"/>
</dbReference>
<evidence type="ECO:0000313" key="15">
    <source>
        <dbReference type="EMBL" id="ENN74143.1"/>
    </source>
</evidence>
<sequence length="840" mass="95557">MQVTKAEVSQVRQCRRPVVYSISKFVSVCKSLDIRNKIDSFKQLEGCQVIEGSLQILLFDNLNETEFSQISFPALREITGYFLLFRVNSLKTVGQLFPNLAVIRGQHLFPGGKSLVIFEMASLQEIGLHSLTHIMNGKVHIDRNPSLCFVHSIDWTKIISTEDPTFIKSLKPENECPVCPQAINGKACPRNERNKNNNNNKYLCWNRNHCQKICTGCGKRSCNDEGECCHPRCIGGCGADTTKCFACQEFVFSAGEDDSSKCVQMCPRNYLAYLERRCVTHSECVNMTRPIDFEDSDSETTDLIEHPYKIHDGSCVLHCPPNYSGNYTDHSCSKCNNTCRKECPGARIDSINLASQLRSCTHITGSVEIQIKGGNQVVKALQENLGMIEEIDDYLKVVRSFSLLNLNFFKSLRRIGGRNLESQRYSIIVLDNQNLQDLFDWSTHKDFKIDHGRLFFHFNPKLCLGKIEELRNKANLSASTEMEVAQNSNGDKAACMMSKLNVTIATVSSKSVTLKWFPLKIDDPRNLLRYSVHSIEAPTKTVNFFDGRDACGQDNWRVEDEANNLDQPVIKHTLNNLKPYTQYAFFVKTYTIATEKNGAQSDINYFRTKPSEPSAVEQVQIVQSSSSSLRVSWSPPHRPNGKISYFKIYGTKHKDISLPNRNYCTDTVIPDSTKSKPIVTPQRPPQVCNNTNDKIDTELTDEQEEVLRIEFENALHNKVYIKRPSRMRRDVDQMLDANSANSTEISTVDDPHDYMFFDNINSADKKMENSTEPATQFWKTFIYTVNASVLSLEVDNLRHFTEYDVTIYCCREKEEDDHEEPCGEPAYDTAQTLPKSKCQI</sequence>
<evidence type="ECO:0000256" key="7">
    <source>
        <dbReference type="ARBA" id="ARBA00022777"/>
    </source>
</evidence>
<comment type="catalytic activity">
    <reaction evidence="14">
        <text>L-tyrosyl-[protein] + ATP = O-phospho-L-tyrosyl-[protein] + ADP + H(+)</text>
        <dbReference type="Rhea" id="RHEA:10596"/>
        <dbReference type="Rhea" id="RHEA-COMP:10136"/>
        <dbReference type="Rhea" id="RHEA-COMP:20101"/>
        <dbReference type="ChEBI" id="CHEBI:15378"/>
        <dbReference type="ChEBI" id="CHEBI:30616"/>
        <dbReference type="ChEBI" id="CHEBI:46858"/>
        <dbReference type="ChEBI" id="CHEBI:61978"/>
        <dbReference type="ChEBI" id="CHEBI:456216"/>
        <dbReference type="EC" id="2.7.10.1"/>
    </reaction>
</comment>
<reference evidence="15" key="1">
    <citation type="journal article" date="2013" name="Genome Biol.">
        <title>Draft genome of the mountain pine beetle, Dendroctonus ponderosae Hopkins, a major forest pest.</title>
        <authorList>
            <person name="Keeling C.I."/>
            <person name="Yuen M.M."/>
            <person name="Liao N.Y."/>
            <person name="Docking T.R."/>
            <person name="Chan S.K."/>
            <person name="Taylor G.A."/>
            <person name="Palmquist D.L."/>
            <person name="Jackman S.D."/>
            <person name="Nguyen A."/>
            <person name="Li M."/>
            <person name="Henderson H."/>
            <person name="Janes J.K."/>
            <person name="Zhao Y."/>
            <person name="Pandoh P."/>
            <person name="Moore R."/>
            <person name="Sperling F.A."/>
            <person name="Huber D.P."/>
            <person name="Birol I."/>
            <person name="Jones S.J."/>
            <person name="Bohlmann J."/>
        </authorList>
    </citation>
    <scope>NUCLEOTIDE SEQUENCE</scope>
</reference>
<keyword evidence="6" id="KW-0547">Nucleotide-binding</keyword>
<accession>N6T8W2</accession>
<name>N6T8W2_DENPD</name>
<dbReference type="Gene3D" id="3.80.20.20">
    <property type="entry name" value="Receptor L-domain"/>
    <property type="match status" value="2"/>
</dbReference>
<dbReference type="Gene3D" id="2.60.40.10">
    <property type="entry name" value="Immunoglobulins"/>
    <property type="match status" value="2"/>
</dbReference>
<dbReference type="OMA" id="NWLMDVS"/>
<dbReference type="FunFam" id="3.80.20.20:FF:000001">
    <property type="entry name" value="Tyrosine-protein kinase receptor"/>
    <property type="match status" value="1"/>
</dbReference>
<dbReference type="Pfam" id="PF00041">
    <property type="entry name" value="fn3"/>
    <property type="match status" value="1"/>
</dbReference>
<dbReference type="CDD" id="cd00063">
    <property type="entry name" value="FN3"/>
    <property type="match status" value="1"/>
</dbReference>
<evidence type="ECO:0000256" key="13">
    <source>
        <dbReference type="ARBA" id="ARBA00023180"/>
    </source>
</evidence>
<keyword evidence="8" id="KW-0067">ATP-binding</keyword>
<dbReference type="PROSITE" id="PS50853">
    <property type="entry name" value="FN3"/>
    <property type="match status" value="1"/>
</dbReference>
<dbReference type="InterPro" id="IPR036941">
    <property type="entry name" value="Rcpt_L-dom_sf"/>
</dbReference>
<dbReference type="SUPFAM" id="SSF52058">
    <property type="entry name" value="L domain-like"/>
    <property type="match status" value="2"/>
</dbReference>
<protein>
    <recommendedName>
        <fullName evidence="2">receptor protein-tyrosine kinase</fullName>
        <ecNumber evidence="2">2.7.10.1</ecNumber>
    </recommendedName>
</protein>
<proteinExistence type="predicted"/>
<evidence type="ECO:0000256" key="1">
    <source>
        <dbReference type="ARBA" id="ARBA00004479"/>
    </source>
</evidence>
<keyword evidence="12" id="KW-0675">Receptor</keyword>
<evidence type="ECO:0000256" key="8">
    <source>
        <dbReference type="ARBA" id="ARBA00022840"/>
    </source>
</evidence>
<dbReference type="InterPro" id="IPR006211">
    <property type="entry name" value="Furin-like_Cys-rich_dom"/>
</dbReference>
<dbReference type="EC" id="2.7.10.1" evidence="2"/>